<dbReference type="EMBL" id="JARPMG010000007">
    <property type="protein sequence ID" value="KAJ8099032.1"/>
    <property type="molecule type" value="Genomic_DNA"/>
</dbReference>
<evidence type="ECO:0000313" key="2">
    <source>
        <dbReference type="Proteomes" id="UP001217417"/>
    </source>
</evidence>
<protein>
    <submittedName>
        <fullName evidence="1">Uncharacterized protein</fullName>
    </submittedName>
</protein>
<comment type="caution">
    <text evidence="1">The sequence shown here is derived from an EMBL/GenBank/DDBJ whole genome shotgun (WGS) entry which is preliminary data.</text>
</comment>
<gene>
    <name evidence="1" type="ORF">POJ06DRAFT_126642</name>
</gene>
<proteinExistence type="predicted"/>
<reference evidence="1" key="1">
    <citation type="submission" date="2023-03" db="EMBL/GenBank/DDBJ databases">
        <title>Near-Complete genome sequence of Lipomyces tetrasporous NRRL Y-64009, an oleaginous yeast capable of growing on lignocellulosic hydrolysates.</title>
        <authorList>
            <consortium name="Lawrence Berkeley National Laboratory"/>
            <person name="Jagtap S.S."/>
            <person name="Liu J.-J."/>
            <person name="Walukiewicz H.E."/>
            <person name="Pangilinan J."/>
            <person name="Lipzen A."/>
            <person name="Ahrendt S."/>
            <person name="Koriabine M."/>
            <person name="Cobaugh K."/>
            <person name="Salamov A."/>
            <person name="Yoshinaga Y."/>
            <person name="Ng V."/>
            <person name="Daum C."/>
            <person name="Grigoriev I.V."/>
            <person name="Slininger P.J."/>
            <person name="Dien B.S."/>
            <person name="Jin Y.-S."/>
            <person name="Rao C.V."/>
        </authorList>
    </citation>
    <scope>NUCLEOTIDE SEQUENCE</scope>
    <source>
        <strain evidence="1">NRRL Y-64009</strain>
    </source>
</reference>
<sequence>MSVLSQGAEANSFDDVLDFIRRRSLDGRLYISLCKRDYYRLQRAAEDLYGERSRVPRFEYNSLLSRATLTSFQSDLSTIVHDDVGFMIRYSATSQLKAHGFPESIWSRVKWPSRFVRRFSKRYFTSYKVVEAGAEFYTGGISFSTPTCAVIGWTMEQYSDIQDDVRLLLYGVEYQAVIVVRIEESPQYHSPVVDEAVEFIRPDYDQERDILQAEFWDISKTSLLGPYVYGNFAWVGRIANLFLEVYKRRGKTDEPEVTRHVRMPRKCG</sequence>
<dbReference type="RefSeq" id="XP_056042482.1">
    <property type="nucleotide sequence ID" value="XM_056184313.1"/>
</dbReference>
<dbReference type="GeneID" id="80879479"/>
<keyword evidence="2" id="KW-1185">Reference proteome</keyword>
<dbReference type="AlphaFoldDB" id="A0AAD7QSQ9"/>
<name>A0AAD7QSQ9_9ASCO</name>
<evidence type="ECO:0000313" key="1">
    <source>
        <dbReference type="EMBL" id="KAJ8099032.1"/>
    </source>
</evidence>
<organism evidence="1 2">
    <name type="scientific">Lipomyces tetrasporus</name>
    <dbReference type="NCBI Taxonomy" id="54092"/>
    <lineage>
        <taxon>Eukaryota</taxon>
        <taxon>Fungi</taxon>
        <taxon>Dikarya</taxon>
        <taxon>Ascomycota</taxon>
        <taxon>Saccharomycotina</taxon>
        <taxon>Lipomycetes</taxon>
        <taxon>Lipomycetales</taxon>
        <taxon>Lipomycetaceae</taxon>
        <taxon>Lipomyces</taxon>
    </lineage>
</organism>
<accession>A0AAD7QSQ9</accession>
<dbReference type="Proteomes" id="UP001217417">
    <property type="component" value="Unassembled WGS sequence"/>
</dbReference>